<comment type="function">
    <text evidence="1">Component of the rigid cuticle of the spider.</text>
</comment>
<dbReference type="GO" id="GO:0008010">
    <property type="term" value="F:structural constituent of chitin-based larval cuticle"/>
    <property type="evidence" value="ECO:0007669"/>
    <property type="project" value="TreeGrafter"/>
</dbReference>
<name>A0A8X6NG10_NEPPI</name>
<organism evidence="5 6">
    <name type="scientific">Nephila pilipes</name>
    <name type="common">Giant wood spider</name>
    <name type="synonym">Nephila maculata</name>
    <dbReference type="NCBI Taxonomy" id="299642"/>
    <lineage>
        <taxon>Eukaryota</taxon>
        <taxon>Metazoa</taxon>
        <taxon>Ecdysozoa</taxon>
        <taxon>Arthropoda</taxon>
        <taxon>Chelicerata</taxon>
        <taxon>Arachnida</taxon>
        <taxon>Araneae</taxon>
        <taxon>Araneomorphae</taxon>
        <taxon>Entelegynae</taxon>
        <taxon>Araneoidea</taxon>
        <taxon>Nephilidae</taxon>
        <taxon>Nephila</taxon>
    </lineage>
</organism>
<dbReference type="GO" id="GO:0062129">
    <property type="term" value="C:chitin-based extracellular matrix"/>
    <property type="evidence" value="ECO:0007669"/>
    <property type="project" value="TreeGrafter"/>
</dbReference>
<reference evidence="5" key="1">
    <citation type="submission" date="2020-08" db="EMBL/GenBank/DDBJ databases">
        <title>Multicomponent nature underlies the extraordinary mechanical properties of spider dragline silk.</title>
        <authorList>
            <person name="Kono N."/>
            <person name="Nakamura H."/>
            <person name="Mori M."/>
            <person name="Yoshida Y."/>
            <person name="Ohtoshi R."/>
            <person name="Malay A.D."/>
            <person name="Moran D.A.P."/>
            <person name="Tomita M."/>
            <person name="Numata K."/>
            <person name="Arakawa K."/>
        </authorList>
    </citation>
    <scope>NUCLEOTIDE SEQUENCE</scope>
</reference>
<dbReference type="PROSITE" id="PS00233">
    <property type="entry name" value="CHIT_BIND_RR_1"/>
    <property type="match status" value="1"/>
</dbReference>
<dbReference type="InterPro" id="IPR000618">
    <property type="entry name" value="Insect_cuticle"/>
</dbReference>
<evidence type="ECO:0000256" key="1">
    <source>
        <dbReference type="ARBA" id="ARBA00002980"/>
    </source>
</evidence>
<dbReference type="Pfam" id="PF00379">
    <property type="entry name" value="Chitin_bind_4"/>
    <property type="match status" value="1"/>
</dbReference>
<evidence type="ECO:0008006" key="7">
    <source>
        <dbReference type="Google" id="ProtNLM"/>
    </source>
</evidence>
<accession>A0A8X6NG10</accession>
<evidence type="ECO:0000256" key="3">
    <source>
        <dbReference type="PROSITE-ProRule" id="PRU00497"/>
    </source>
</evidence>
<keyword evidence="2 3" id="KW-0193">Cuticle</keyword>
<dbReference type="OrthoDB" id="6430744at2759"/>
<protein>
    <recommendedName>
        <fullName evidence="7">Cuticular protein</fullName>
    </recommendedName>
</protein>
<proteinExistence type="predicted"/>
<keyword evidence="6" id="KW-1185">Reference proteome</keyword>
<dbReference type="Proteomes" id="UP000887013">
    <property type="component" value="Unassembled WGS sequence"/>
</dbReference>
<comment type="caution">
    <text evidence="5">The sequence shown here is derived from an EMBL/GenBank/DDBJ whole genome shotgun (WGS) entry which is preliminary data.</text>
</comment>
<dbReference type="InterPro" id="IPR031311">
    <property type="entry name" value="CHIT_BIND_RR_consensus"/>
</dbReference>
<feature type="signal peptide" evidence="4">
    <location>
        <begin position="1"/>
        <end position="16"/>
    </location>
</feature>
<dbReference type="AlphaFoldDB" id="A0A8X6NG10"/>
<evidence type="ECO:0000313" key="5">
    <source>
        <dbReference type="EMBL" id="GFT11666.1"/>
    </source>
</evidence>
<dbReference type="PANTHER" id="PTHR10380">
    <property type="entry name" value="CUTICLE PROTEIN"/>
    <property type="match status" value="1"/>
</dbReference>
<dbReference type="PROSITE" id="PS51155">
    <property type="entry name" value="CHIT_BIND_RR_2"/>
    <property type="match status" value="1"/>
</dbReference>
<feature type="chain" id="PRO_5036487924" description="Cuticular protein" evidence="4">
    <location>
        <begin position="17"/>
        <end position="209"/>
    </location>
</feature>
<gene>
    <name evidence="5" type="primary">AVEN_107450_1</name>
    <name evidence="5" type="ORF">NPIL_358741</name>
</gene>
<keyword evidence="4" id="KW-0732">Signal</keyword>
<sequence length="209" mass="22127">MLRILIIASLALMSQATPPVIVRAPYTPAPVYVQPAAVSYVSPLVVKDPPKPYSFGYDAPAIGGGSSRQETSDGNGRVVGSYTVSDADGRLRVVDYYADETGFHANVKTNEPGTANQDSADVTVQSYAPPAVQPIVSPKVVVAPAKVVAPAPVYTVAAPVAKRYVAPVSYGVLPAYNSLSYGVPLTYGGYYGSYSPYYQSYAPKLAYYK</sequence>
<evidence type="ECO:0000256" key="2">
    <source>
        <dbReference type="ARBA" id="ARBA00022460"/>
    </source>
</evidence>
<dbReference type="InterPro" id="IPR050468">
    <property type="entry name" value="Cuticle_Struct_Prot"/>
</dbReference>
<evidence type="ECO:0000256" key="4">
    <source>
        <dbReference type="SAM" id="SignalP"/>
    </source>
</evidence>
<dbReference type="EMBL" id="BMAW01057560">
    <property type="protein sequence ID" value="GFT11666.1"/>
    <property type="molecule type" value="Genomic_DNA"/>
</dbReference>
<evidence type="ECO:0000313" key="6">
    <source>
        <dbReference type="Proteomes" id="UP000887013"/>
    </source>
</evidence>